<keyword evidence="2" id="KW-1003">Cell membrane</keyword>
<reference evidence="7 8" key="1">
    <citation type="submission" date="2015-11" db="EMBL/GenBank/DDBJ databases">
        <title>Bacillus caseinolyticus sp nov.</title>
        <authorList>
            <person name="Dastager S.G."/>
            <person name="Mawlankar R."/>
        </authorList>
    </citation>
    <scope>NUCLEOTIDE SEQUENCE [LARGE SCALE GENOMIC DNA]</scope>
    <source>
        <strain evidence="7 8">SGD-V-76</strain>
    </source>
</reference>
<dbReference type="InterPro" id="IPR001851">
    <property type="entry name" value="ABC_transp_permease"/>
</dbReference>
<keyword evidence="5 6" id="KW-0472">Membrane</keyword>
<dbReference type="CDD" id="cd06580">
    <property type="entry name" value="TM_PBP1_transp_TpRbsC_like"/>
    <property type="match status" value="1"/>
</dbReference>
<dbReference type="PANTHER" id="PTHR47089">
    <property type="entry name" value="ABC TRANSPORTER, PERMEASE PROTEIN"/>
    <property type="match status" value="1"/>
</dbReference>
<accession>A0A0V8JSK9</accession>
<feature type="transmembrane region" description="Helical" evidence="6">
    <location>
        <begin position="109"/>
        <end position="128"/>
    </location>
</feature>
<keyword evidence="8" id="KW-1185">Reference proteome</keyword>
<evidence type="ECO:0000313" key="8">
    <source>
        <dbReference type="Proteomes" id="UP000053681"/>
    </source>
</evidence>
<evidence type="ECO:0000256" key="4">
    <source>
        <dbReference type="ARBA" id="ARBA00022989"/>
    </source>
</evidence>
<comment type="caution">
    <text evidence="7">The sequence shown here is derived from an EMBL/GenBank/DDBJ whole genome shotgun (WGS) entry which is preliminary data.</text>
</comment>
<proteinExistence type="predicted"/>
<evidence type="ECO:0000256" key="1">
    <source>
        <dbReference type="ARBA" id="ARBA00004651"/>
    </source>
</evidence>
<feature type="transmembrane region" description="Helical" evidence="6">
    <location>
        <begin position="83"/>
        <end position="103"/>
    </location>
</feature>
<gene>
    <name evidence="7" type="ORF">AS180_00445</name>
</gene>
<name>A0A0V8JSK9_9BACI</name>
<evidence type="ECO:0000256" key="6">
    <source>
        <dbReference type="SAM" id="Phobius"/>
    </source>
</evidence>
<feature type="transmembrane region" description="Helical" evidence="6">
    <location>
        <begin position="281"/>
        <end position="301"/>
    </location>
</feature>
<dbReference type="PANTHER" id="PTHR47089:SF1">
    <property type="entry name" value="GUANOSINE ABC TRANSPORTER PERMEASE PROTEIN NUPP"/>
    <property type="match status" value="1"/>
</dbReference>
<organism evidence="7 8">
    <name type="scientific">Priestia veravalensis</name>
    <dbReference type="NCBI Taxonomy" id="1414648"/>
    <lineage>
        <taxon>Bacteria</taxon>
        <taxon>Bacillati</taxon>
        <taxon>Bacillota</taxon>
        <taxon>Bacilli</taxon>
        <taxon>Bacillales</taxon>
        <taxon>Bacillaceae</taxon>
        <taxon>Priestia</taxon>
    </lineage>
</organism>
<feature type="transmembrane region" description="Helical" evidence="6">
    <location>
        <begin position="193"/>
        <end position="211"/>
    </location>
</feature>
<feature type="transmembrane region" description="Helical" evidence="6">
    <location>
        <begin position="241"/>
        <end position="261"/>
    </location>
</feature>
<dbReference type="EMBL" id="LNQP01000001">
    <property type="protein sequence ID" value="KSU89868.1"/>
    <property type="molecule type" value="Genomic_DNA"/>
</dbReference>
<dbReference type="GO" id="GO:0005886">
    <property type="term" value="C:plasma membrane"/>
    <property type="evidence" value="ECO:0007669"/>
    <property type="project" value="UniProtKB-SubCell"/>
</dbReference>
<feature type="transmembrane region" description="Helical" evidence="6">
    <location>
        <begin position="58"/>
        <end position="76"/>
    </location>
</feature>
<dbReference type="Pfam" id="PF02653">
    <property type="entry name" value="BPD_transp_2"/>
    <property type="match status" value="1"/>
</dbReference>
<evidence type="ECO:0000256" key="2">
    <source>
        <dbReference type="ARBA" id="ARBA00022475"/>
    </source>
</evidence>
<evidence type="ECO:0000256" key="3">
    <source>
        <dbReference type="ARBA" id="ARBA00022692"/>
    </source>
</evidence>
<dbReference type="Proteomes" id="UP000053681">
    <property type="component" value="Unassembled WGS sequence"/>
</dbReference>
<feature type="transmembrane region" description="Helical" evidence="6">
    <location>
        <begin position="12"/>
        <end position="38"/>
    </location>
</feature>
<dbReference type="AlphaFoldDB" id="A0A0V8JSK9"/>
<comment type="subcellular location">
    <subcellularLocation>
        <location evidence="1">Cell membrane</location>
        <topology evidence="1">Multi-pass membrane protein</topology>
    </subcellularLocation>
</comment>
<feature type="transmembrane region" description="Helical" evidence="6">
    <location>
        <begin position="321"/>
        <end position="343"/>
    </location>
</feature>
<evidence type="ECO:0000313" key="7">
    <source>
        <dbReference type="EMBL" id="KSU89868.1"/>
    </source>
</evidence>
<keyword evidence="3 6" id="KW-0812">Transmembrane</keyword>
<protein>
    <submittedName>
        <fullName evidence="7">Branched-chain amino acid ABC transporter permease</fullName>
    </submittedName>
</protein>
<feature type="transmembrane region" description="Helical" evidence="6">
    <location>
        <begin position="140"/>
        <end position="159"/>
    </location>
</feature>
<sequence length="352" mass="37588">MKWLRNERTIHILIPVISAILGLLAGAIIMVLGGYDAVKGYDSLFNGMLGSPKVIGETIRAMTPLALAGIAVAFAYKTGLFNIGVEGQLLVGWLAAVWVGYAFELPSVIHIPLAILAAGVAGALWAFIPGFLKARFHVHEVIVSIMMNYIALYTTSSIIREFLYAGNEKSYNIHESASLASSFLAEATNNSRLHYGIIVAFLAAFVMWFLLNKTSKGFELRAVGFNQQASKYAGMNVSRNIILSMSVSGAFAGLAGAMEGLGTFQYMNTFTSFTGTGFDGIAVALLGANSAIGILLASFLFGGLQTAAPQMNFMAGVPSELIEIVIALIIFFVASSYLIRWIIGRLSKGGAQ</sequence>
<keyword evidence="4 6" id="KW-1133">Transmembrane helix</keyword>
<dbReference type="GO" id="GO:0022857">
    <property type="term" value="F:transmembrane transporter activity"/>
    <property type="evidence" value="ECO:0007669"/>
    <property type="project" value="InterPro"/>
</dbReference>
<evidence type="ECO:0000256" key="5">
    <source>
        <dbReference type="ARBA" id="ARBA00023136"/>
    </source>
</evidence>